<dbReference type="Gene3D" id="2.60.120.260">
    <property type="entry name" value="Galactose-binding domain-like"/>
    <property type="match status" value="1"/>
</dbReference>
<gene>
    <name evidence="2" type="ORF">PACLA_8A007239</name>
</gene>
<dbReference type="PROSITE" id="PS50022">
    <property type="entry name" value="FA58C_3"/>
    <property type="match status" value="1"/>
</dbReference>
<keyword evidence="1" id="KW-1015">Disulfide bond</keyword>
<dbReference type="CDD" id="cd00057">
    <property type="entry name" value="FA58C"/>
    <property type="match status" value="1"/>
</dbReference>
<evidence type="ECO:0000313" key="2">
    <source>
        <dbReference type="EMBL" id="CAB4001631.1"/>
    </source>
</evidence>
<protein>
    <submittedName>
        <fullName evidence="2">Uncharacterized protein</fullName>
    </submittedName>
</protein>
<reference evidence="2" key="1">
    <citation type="submission" date="2020-04" db="EMBL/GenBank/DDBJ databases">
        <authorList>
            <person name="Alioto T."/>
            <person name="Alioto T."/>
            <person name="Gomez Garrido J."/>
        </authorList>
    </citation>
    <scope>NUCLEOTIDE SEQUENCE</scope>
    <source>
        <strain evidence="2">A484AB</strain>
    </source>
</reference>
<proteinExistence type="predicted"/>
<dbReference type="PANTHER" id="PTHR24543:SF325">
    <property type="entry name" value="F5_8 TYPE C DOMAIN-CONTAINING PROTEIN"/>
    <property type="match status" value="1"/>
</dbReference>
<dbReference type="SMART" id="SM00231">
    <property type="entry name" value="FA58C"/>
    <property type="match status" value="1"/>
</dbReference>
<comment type="caution">
    <text evidence="2">The sequence shown here is derived from an EMBL/GenBank/DDBJ whole genome shotgun (WGS) entry which is preliminary data.</text>
</comment>
<evidence type="ECO:0000256" key="1">
    <source>
        <dbReference type="ARBA" id="ARBA00023157"/>
    </source>
</evidence>
<sequence length="151" mass="16854">MSLGMENGKISDNQITASSEYDVTNGAPNARLNFRARDGLAGAWSPRTSDQSQWLQVDFQRFINSTGISTQGRKGCGCNQFVKSYTITFSDDGEKFQSHKPGGVVKVFVANTDINSIVNHVFTPSIVARWIRIHPRAWNNYISMRVELYGC</sequence>
<dbReference type="Pfam" id="PF00754">
    <property type="entry name" value="F5_F8_type_C"/>
    <property type="match status" value="1"/>
</dbReference>
<dbReference type="EMBL" id="CACRXK020004140">
    <property type="protein sequence ID" value="CAB4001631.1"/>
    <property type="molecule type" value="Genomic_DNA"/>
</dbReference>
<dbReference type="FunFam" id="2.60.120.260:FF:000002">
    <property type="entry name" value="Coagulation factor VIII"/>
    <property type="match status" value="1"/>
</dbReference>
<dbReference type="InterPro" id="IPR008979">
    <property type="entry name" value="Galactose-bd-like_sf"/>
</dbReference>
<dbReference type="InterPro" id="IPR000421">
    <property type="entry name" value="FA58C"/>
</dbReference>
<accession>A0A6S7I4I3</accession>
<dbReference type="PROSITE" id="PS01286">
    <property type="entry name" value="FA58C_2"/>
    <property type="match status" value="1"/>
</dbReference>
<name>A0A6S7I4I3_PARCT</name>
<evidence type="ECO:0000313" key="3">
    <source>
        <dbReference type="Proteomes" id="UP001152795"/>
    </source>
</evidence>
<dbReference type="OrthoDB" id="10067267at2759"/>
<dbReference type="SUPFAM" id="SSF49785">
    <property type="entry name" value="Galactose-binding domain-like"/>
    <property type="match status" value="1"/>
</dbReference>
<dbReference type="PANTHER" id="PTHR24543">
    <property type="entry name" value="MULTICOPPER OXIDASE-RELATED"/>
    <property type="match status" value="1"/>
</dbReference>
<dbReference type="AlphaFoldDB" id="A0A6S7I4I3"/>
<keyword evidence="3" id="KW-1185">Reference proteome</keyword>
<organism evidence="2 3">
    <name type="scientific">Paramuricea clavata</name>
    <name type="common">Red gorgonian</name>
    <name type="synonym">Violescent sea-whip</name>
    <dbReference type="NCBI Taxonomy" id="317549"/>
    <lineage>
        <taxon>Eukaryota</taxon>
        <taxon>Metazoa</taxon>
        <taxon>Cnidaria</taxon>
        <taxon>Anthozoa</taxon>
        <taxon>Octocorallia</taxon>
        <taxon>Malacalcyonacea</taxon>
        <taxon>Plexauridae</taxon>
        <taxon>Paramuricea</taxon>
    </lineage>
</organism>
<dbReference type="Proteomes" id="UP001152795">
    <property type="component" value="Unassembled WGS sequence"/>
</dbReference>